<dbReference type="InterPro" id="IPR006584">
    <property type="entry name" value="Cellulose-bd_IV"/>
</dbReference>
<feature type="domain" description="PKD" evidence="6">
    <location>
        <begin position="744"/>
        <end position="827"/>
    </location>
</feature>
<protein>
    <submittedName>
        <fullName evidence="8">ThuA domain-containing protein</fullName>
    </submittedName>
</protein>
<dbReference type="InterPro" id="IPR022409">
    <property type="entry name" value="PKD/Chitinase_dom"/>
</dbReference>
<dbReference type="SUPFAM" id="SSF49299">
    <property type="entry name" value="PKD domain"/>
    <property type="match status" value="1"/>
</dbReference>
<dbReference type="InterPro" id="IPR029010">
    <property type="entry name" value="ThuA-like"/>
</dbReference>
<dbReference type="InterPro" id="IPR013783">
    <property type="entry name" value="Ig-like_fold"/>
</dbReference>
<dbReference type="Pfam" id="PF18911">
    <property type="entry name" value="PKD_4"/>
    <property type="match status" value="1"/>
</dbReference>
<dbReference type="InterPro" id="IPR005084">
    <property type="entry name" value="CBM6"/>
</dbReference>
<dbReference type="Gene3D" id="2.120.10.30">
    <property type="entry name" value="TolB, C-terminal domain"/>
    <property type="match status" value="1"/>
</dbReference>
<dbReference type="Gene3D" id="3.40.50.880">
    <property type="match status" value="1"/>
</dbReference>
<keyword evidence="2 5" id="KW-0732">Signal</keyword>
<reference evidence="9" key="1">
    <citation type="journal article" date="2019" name="Int. J. Syst. Evol. Microbiol.">
        <title>The Global Catalogue of Microorganisms (GCM) 10K type strain sequencing project: providing services to taxonomists for standard genome sequencing and annotation.</title>
        <authorList>
            <consortium name="The Broad Institute Genomics Platform"/>
            <consortium name="The Broad Institute Genome Sequencing Center for Infectious Disease"/>
            <person name="Wu L."/>
            <person name="Ma J."/>
        </authorList>
    </citation>
    <scope>NUCLEOTIDE SEQUENCE [LARGE SCALE GENOMIC DNA]</scope>
    <source>
        <strain evidence="9">JCM 3369</strain>
    </source>
</reference>
<comment type="caution">
    <text evidence="8">The sequence shown here is derived from an EMBL/GenBank/DDBJ whole genome shotgun (WGS) entry which is preliminary data.</text>
</comment>
<dbReference type="InterPro" id="IPR041542">
    <property type="entry name" value="GH43_C2"/>
</dbReference>
<dbReference type="InterPro" id="IPR035986">
    <property type="entry name" value="PKD_dom_sf"/>
</dbReference>
<dbReference type="Gene3D" id="2.60.120.260">
    <property type="entry name" value="Galactose-binding domain-like"/>
    <property type="match status" value="1"/>
</dbReference>
<sequence length="2361" mass="251209">MTPEFRRGARRTLTSAFAGVLALSLLTAIPAAAQTAPPPAEDDAPRVLIFTKTTQYRHEDAIAEGTPVLIDAFEDAGIDSVHTEDSTIFNDEDLAEFDALVMFQASGDPWNAEQKAALERYQQAGGGIVAIHNATDMRGNYAWWDTMIGALMPGHAATGTDPGLPGTVRVEDQHHPSTEHLPQRWERADEWYNYSANVRGQAHVLATMDETTYAPGGNAMGYDHPISWCKPYDGGRSWMTGMGHFGSHFTDEPDLVQHIVGGVQWAAGLVDGDCGGTVWGQYERVALDQNTSAPFGMDVADDGRVFFTELVRGQVRVYDPASRTTTTALELDVYSGGEDGLLGIALDPDFTENGHLYLYYSPASEDDTDPANFFSHLSRFTMDHETGIIEPDTERVLLEVPARRLPDEPGHTGGVVEIDSEGVLYLGVGDDVNPHSEPSGGYAPLSERDGTFHDARATSANSNDLRGKLLRIDPIDDIPADAEPGEGSTYTIPEGNMFDEAADTADKTLPEIYAMGFRNPFQFAIDEETGHISLADYSPDNSNDNPATRGPAGIAEWMLITEPGFYGWPLCMGNNEPFRDVDYRTNPVTVGDYFDCANPVNDSIRNTGLTELPAAVAPDMWYGYRRSSHGAIPQGGGLAPMGGPFYHFDESLESDTKFPPAFDGQPFFFEWARNKMYSLILSEDGQGLEKVNPFLPSEPFMAPIEAKFGPDGSMYVLDWGGGFGRHNPESGLHRIDYVSGSRSPSAVATATPDSGQAPLEVTFDGSGSTDPEGEELTYAWDFDGDGETDSTEVRPTTTYTENGVYDARLTVTDPHGKTGTTSVPVTVGNTRPELSFVLPPTGAFFDFGDVLSWEIEATDAEEEIADEDIIVQVALGHDAHSHPAEPLSGRTGSVQTSLGGGHSDDMNVFYVLDARYTDSGSEGVPSLTGQDTSLLFGKVREAEFFTDSTGVTAAASRDIEGHGTSISGQDGAWASYDPVNLLNIDRLHLRVASATGGVIELRRDAVDGELLGTAEIPSTGGLAQYTDVAVDVVDPGESFTLYVTFPGAGERRLNFIEAEGKGVSPTTTPRVAITAPTADQTLEPGEITVTAEATDAENEIVEVEFFVDGESIGVDDEAPYSVTWEATEESVFQLTAVATNDNGASTTSRIVPVTVGDPLGGFSQFTNAGGEFSRGEDGSFVITSGGANMWNATDQYSSLYLPAGADENWSATVKVNSQTNTHGSAKAGLIVRNDITAPGASPGYAALGIRPSGGFEWLRSTNTSGQLNASTAAGATTYPAWTRIVRDGDEYTAFWSTNGEDFTQIGEPVTLPGAASVQDIGLFVTAHHASARSTVEFTDFVFDDDPGADPDPDPDPDPGPVCTTTLSDEFDGEELDAQRWPTVRSAEGSPVTLADGALQLPVTGADIDGANTGPISFVGQPVPSGAWQVDTQVSVEHERHWQYSGLMLHSSDDDYTKLTFTKHENGSRFLEFWTEAGGSRTQHAPNVTLPTDASASVHLRLSSDGSAVTAAYSFDGVTFTALSGSAVLDPEATMGVVAAGDTGEPDAVAVVNHFRVTPDSDDDGEREPSDEFDGDALDGCRWDRTVRYTAENVSVADGELRIRTALGDINNDNPISPENFILQTAPEGDWTVETRFHAPFVHRWQYAGLLAYGSDDEYVKLDVVARNAPGAALSLGAELVSEVGGAFGAGGNVAVDLDGAPEGDYWHLRLSRTGDDYEGWVSEDGESWTSVGAVTHAGDLTSFGLVAIGPEQTEPVTVAFDYFRLVEDDVDVDAPTVSGNVLGTSTGEFGPIEHGGAGTGLVVEGTATLEKTATGTSVSVRATGLRAGQEFPAHLHDGACSSHGGHYKHDPAGPAAPPNEIWVSSDEDPRGGLVANQQGTAVGAGAAPWVARQQPLSVMIHESQAPGLPVACADFAAYDAPARLVLDAADDEGSGVDTVEYSLDGGDWMPYDGAVSVSEPGEHTVAFRATDVAGNVSEVQEIEFAVADDGPAEPVLVPVEKVSIQMFSLIPWVREAGLPDVLARLASIGFENIEPYGGNFSGYTAESFRAMTDRLGLRVPSSHYNTNEATFDETLAFVETLGQEYVGSGGFASPGIGSYENTLATAAAMNRLGERSVEAGFEKFFGHNHDGEFRTTYEHEGEVMSAWEILVEETNPEWVTFQLDVAWAAHAGIDVPALIEEYGDRIELLHIKDATNVGGAGRPVFTKLGEGEVPLQEILAAAQEHAPIAYYVLEYDQSPVGEEFAAEGFEYLTGQPAGEPDPDPEPLDVSVETSARCVVGRTVLTARVTNGEGVPVSAEISSAYGTRSSASVGAGASALHAFTTRLAQVPAGELSVTVSATIDGEVVTEVIDVPYAAHSCS</sequence>
<evidence type="ECO:0000256" key="2">
    <source>
        <dbReference type="ARBA" id="ARBA00022729"/>
    </source>
</evidence>
<feature type="domain" description="CBM6" evidence="7">
    <location>
        <begin position="938"/>
        <end position="1059"/>
    </location>
</feature>
<feature type="compositionally biased region" description="Acidic residues" evidence="4">
    <location>
        <begin position="1341"/>
        <end position="1356"/>
    </location>
</feature>
<dbReference type="InterPro" id="IPR036423">
    <property type="entry name" value="SOD-like_Cu/Zn_dom_sf"/>
</dbReference>
<dbReference type="PANTHER" id="PTHR40469">
    <property type="entry name" value="SECRETED GLYCOSYL HYDROLASE"/>
    <property type="match status" value="1"/>
</dbReference>
<dbReference type="InterPro" id="IPR011042">
    <property type="entry name" value="6-blade_b-propeller_TolB-like"/>
</dbReference>
<dbReference type="Gene3D" id="2.60.120.200">
    <property type="match status" value="3"/>
</dbReference>
<evidence type="ECO:0000256" key="3">
    <source>
        <dbReference type="ARBA" id="ARBA00023277"/>
    </source>
</evidence>
<evidence type="ECO:0000313" key="8">
    <source>
        <dbReference type="EMBL" id="MFC4553832.1"/>
    </source>
</evidence>
<dbReference type="Gene3D" id="3.20.20.150">
    <property type="entry name" value="Divalent-metal-dependent TIM barrel enzymes"/>
    <property type="match status" value="1"/>
</dbReference>
<dbReference type="InterPro" id="IPR000601">
    <property type="entry name" value="PKD_dom"/>
</dbReference>
<dbReference type="InterPro" id="IPR011041">
    <property type="entry name" value="Quinoprot_gluc/sorb_DH_b-prop"/>
</dbReference>
<feature type="region of interest" description="Disordered" evidence="4">
    <location>
        <begin position="1556"/>
        <end position="1576"/>
    </location>
</feature>
<dbReference type="SUPFAM" id="SSF51658">
    <property type="entry name" value="Xylose isomerase-like"/>
    <property type="match status" value="1"/>
</dbReference>
<dbReference type="NCBIfam" id="NF047446">
    <property type="entry name" value="barrel_OmpL47"/>
    <property type="match status" value="1"/>
</dbReference>
<dbReference type="Pfam" id="PF03422">
    <property type="entry name" value="CBM_6"/>
    <property type="match status" value="1"/>
</dbReference>
<dbReference type="CDD" id="cd04084">
    <property type="entry name" value="CBM6_xylanase-like"/>
    <property type="match status" value="1"/>
</dbReference>
<dbReference type="SUPFAM" id="SSF52317">
    <property type="entry name" value="Class I glutamine amidotransferase-like"/>
    <property type="match status" value="1"/>
</dbReference>
<dbReference type="PANTHER" id="PTHR40469:SF2">
    <property type="entry name" value="GALACTOSE-BINDING DOMAIN-LIKE SUPERFAMILY PROTEIN"/>
    <property type="match status" value="1"/>
</dbReference>
<dbReference type="Gene3D" id="2.60.40.200">
    <property type="entry name" value="Superoxide dismutase, copper/zinc binding domain"/>
    <property type="match status" value="1"/>
</dbReference>
<dbReference type="Gene3D" id="3.30.1920.20">
    <property type="match status" value="1"/>
</dbReference>
<name>A0ABV9D4X9_9MICO</name>
<dbReference type="EMBL" id="JBHSGF010000001">
    <property type="protein sequence ID" value="MFC4553832.1"/>
    <property type="molecule type" value="Genomic_DNA"/>
</dbReference>
<dbReference type="InterPro" id="IPR012938">
    <property type="entry name" value="Glc/Sorbosone_DH"/>
</dbReference>
<dbReference type="SUPFAM" id="SSF49899">
    <property type="entry name" value="Concanavalin A-like lectins/glucanases"/>
    <property type="match status" value="3"/>
</dbReference>
<feature type="signal peptide" evidence="5">
    <location>
        <begin position="1"/>
        <end position="33"/>
    </location>
</feature>
<evidence type="ECO:0000256" key="4">
    <source>
        <dbReference type="SAM" id="MobiDB-lite"/>
    </source>
</evidence>
<evidence type="ECO:0000256" key="1">
    <source>
        <dbReference type="ARBA" id="ARBA00010457"/>
    </source>
</evidence>
<dbReference type="PROSITE" id="PS50093">
    <property type="entry name" value="PKD"/>
    <property type="match status" value="1"/>
</dbReference>
<dbReference type="CDD" id="cd00146">
    <property type="entry name" value="PKD"/>
    <property type="match status" value="1"/>
</dbReference>
<dbReference type="InterPro" id="IPR013022">
    <property type="entry name" value="Xyl_isomerase-like_TIM-brl"/>
</dbReference>
<dbReference type="InterPro" id="IPR008979">
    <property type="entry name" value="Galactose-bd-like_sf"/>
</dbReference>
<feature type="region of interest" description="Disordered" evidence="4">
    <location>
        <begin position="1341"/>
        <end position="1360"/>
    </location>
</feature>
<dbReference type="Pfam" id="PF07995">
    <property type="entry name" value="GSDH"/>
    <property type="match status" value="1"/>
</dbReference>
<feature type="compositionally biased region" description="Acidic residues" evidence="4">
    <location>
        <begin position="1559"/>
        <end position="1576"/>
    </location>
</feature>
<dbReference type="Pfam" id="PF17851">
    <property type="entry name" value="GH43_C2"/>
    <property type="match status" value="2"/>
</dbReference>
<dbReference type="InterPro" id="IPR029062">
    <property type="entry name" value="Class_I_gatase-like"/>
</dbReference>
<proteinExistence type="inferred from homology"/>
<dbReference type="Pfam" id="PF06283">
    <property type="entry name" value="ThuA"/>
    <property type="match status" value="1"/>
</dbReference>
<dbReference type="Proteomes" id="UP001595955">
    <property type="component" value="Unassembled WGS sequence"/>
</dbReference>
<accession>A0ABV9D4X9</accession>
<dbReference type="Gene3D" id="2.60.40.10">
    <property type="entry name" value="Immunoglobulins"/>
    <property type="match status" value="2"/>
</dbReference>
<dbReference type="Pfam" id="PF17957">
    <property type="entry name" value="Big_7"/>
    <property type="match status" value="1"/>
</dbReference>
<keyword evidence="3" id="KW-0119">Carbohydrate metabolism</keyword>
<evidence type="ECO:0000313" key="9">
    <source>
        <dbReference type="Proteomes" id="UP001595955"/>
    </source>
</evidence>
<evidence type="ECO:0000259" key="7">
    <source>
        <dbReference type="PROSITE" id="PS51175"/>
    </source>
</evidence>
<dbReference type="InterPro" id="IPR058094">
    <property type="entry name" value="Ig-like_OmpL47-like"/>
</dbReference>
<evidence type="ECO:0000256" key="5">
    <source>
        <dbReference type="SAM" id="SignalP"/>
    </source>
</evidence>
<dbReference type="InterPro" id="IPR013320">
    <property type="entry name" value="ConA-like_dom_sf"/>
</dbReference>
<dbReference type="SMART" id="SM00606">
    <property type="entry name" value="CBD_IV"/>
    <property type="match status" value="1"/>
</dbReference>
<dbReference type="PROSITE" id="PS51175">
    <property type="entry name" value="CBM6"/>
    <property type="match status" value="1"/>
</dbReference>
<dbReference type="SMART" id="SM00089">
    <property type="entry name" value="PKD"/>
    <property type="match status" value="2"/>
</dbReference>
<keyword evidence="9" id="KW-1185">Reference proteome</keyword>
<feature type="chain" id="PRO_5046595616" evidence="5">
    <location>
        <begin position="34"/>
        <end position="2361"/>
    </location>
</feature>
<gene>
    <name evidence="8" type="ORF">ACFO3F_01105</name>
</gene>
<comment type="similarity">
    <text evidence="1">Belongs to the Cu-Zn superoxide dismutase family.</text>
</comment>
<dbReference type="SUPFAM" id="SSF49785">
    <property type="entry name" value="Galactose-binding domain-like"/>
    <property type="match status" value="1"/>
</dbReference>
<evidence type="ECO:0000259" key="6">
    <source>
        <dbReference type="PROSITE" id="PS50093"/>
    </source>
</evidence>
<dbReference type="RefSeq" id="WP_122823071.1">
    <property type="nucleotide sequence ID" value="NZ_CP033325.1"/>
</dbReference>
<organism evidence="8 9">
    <name type="scientific">Georgenia faecalis</name>
    <dbReference type="NCBI Taxonomy" id="2483799"/>
    <lineage>
        <taxon>Bacteria</taxon>
        <taxon>Bacillati</taxon>
        <taxon>Actinomycetota</taxon>
        <taxon>Actinomycetes</taxon>
        <taxon>Micrococcales</taxon>
        <taxon>Bogoriellaceae</taxon>
        <taxon>Georgenia</taxon>
    </lineage>
</organism>
<dbReference type="SUPFAM" id="SSF50952">
    <property type="entry name" value="Soluble quinoprotein glucose dehydrogenase"/>
    <property type="match status" value="1"/>
</dbReference>
<dbReference type="Pfam" id="PF01261">
    <property type="entry name" value="AP_endonuc_2"/>
    <property type="match status" value="1"/>
</dbReference>
<dbReference type="InterPro" id="IPR036237">
    <property type="entry name" value="Xyl_isomerase-like_sf"/>
</dbReference>